<dbReference type="EMBL" id="APLQ01000011">
    <property type="protein sequence ID" value="ENO14828.1"/>
    <property type="molecule type" value="Genomic_DNA"/>
</dbReference>
<dbReference type="InterPro" id="IPR000160">
    <property type="entry name" value="GGDEF_dom"/>
</dbReference>
<dbReference type="eggNOG" id="COG3706">
    <property type="taxonomic scope" value="Bacteria"/>
</dbReference>
<evidence type="ECO:0000259" key="1">
    <source>
        <dbReference type="PROSITE" id="PS50112"/>
    </source>
</evidence>
<evidence type="ECO:0000313" key="5">
    <source>
        <dbReference type="Proteomes" id="UP000013165"/>
    </source>
</evidence>
<dbReference type="eggNOG" id="COG2203">
    <property type="taxonomic scope" value="Bacteria"/>
</dbReference>
<keyword evidence="5" id="KW-1185">Reference proteome</keyword>
<evidence type="ECO:0000313" key="4">
    <source>
        <dbReference type="EMBL" id="ENO14828.1"/>
    </source>
</evidence>
<dbReference type="PANTHER" id="PTHR44757:SF2">
    <property type="entry name" value="BIOFILM ARCHITECTURE MAINTENANCE PROTEIN MBAA"/>
    <property type="match status" value="1"/>
</dbReference>
<dbReference type="PANTHER" id="PTHR44757">
    <property type="entry name" value="DIGUANYLATE CYCLASE DGCP"/>
    <property type="match status" value="1"/>
</dbReference>
<evidence type="ECO:0000259" key="3">
    <source>
        <dbReference type="PROSITE" id="PS50887"/>
    </source>
</evidence>
<dbReference type="Gene3D" id="3.30.450.40">
    <property type="match status" value="1"/>
</dbReference>
<dbReference type="Gene3D" id="3.30.70.270">
    <property type="match status" value="1"/>
</dbReference>
<proteinExistence type="predicted"/>
<dbReference type="Pfam" id="PF13426">
    <property type="entry name" value="PAS_9"/>
    <property type="match status" value="1"/>
</dbReference>
<dbReference type="SMART" id="SM00267">
    <property type="entry name" value="GGDEF"/>
    <property type="match status" value="1"/>
</dbReference>
<dbReference type="PROSITE" id="PS50113">
    <property type="entry name" value="PAC"/>
    <property type="match status" value="1"/>
</dbReference>
<dbReference type="OrthoDB" id="5800589at2"/>
<dbReference type="InterPro" id="IPR052155">
    <property type="entry name" value="Biofilm_reg_signaling"/>
</dbReference>
<accession>N6X167</accession>
<dbReference type="RefSeq" id="WP_004579125.1">
    <property type="nucleotide sequence ID" value="NZ_AP028878.1"/>
</dbReference>
<dbReference type="NCBIfam" id="TIGR00229">
    <property type="entry name" value="sensory_box"/>
    <property type="match status" value="1"/>
</dbReference>
<dbReference type="AlphaFoldDB" id="N6X167"/>
<dbReference type="Gene3D" id="3.30.450.20">
    <property type="entry name" value="PAS domain"/>
    <property type="match status" value="1"/>
</dbReference>
<dbReference type="InterPro" id="IPR000014">
    <property type="entry name" value="PAS"/>
</dbReference>
<dbReference type="HOGENOM" id="CLU_000445_11_24_6"/>
<feature type="domain" description="PAS" evidence="1">
    <location>
        <begin position="19"/>
        <end position="88"/>
    </location>
</feature>
<dbReference type="InterPro" id="IPR029016">
    <property type="entry name" value="GAF-like_dom_sf"/>
</dbReference>
<dbReference type="NCBIfam" id="TIGR00254">
    <property type="entry name" value="GGDEF"/>
    <property type="match status" value="1"/>
</dbReference>
<sequence length="459" mass="52027">MSVCQFIPPLPLENLNGIFPHIFKHMDAAVIVADAGRRIIMINDEARKVFGYEETELVGRETKMLYADPADFEEQGRRRFNKDAVDSGEKYVTRYSRKNGELFDGETIGGPIKNDKDENIFFVGFIRDVSDRIATETSLNRLHAITSSRELSLRERVDAILKLGTEHFGLPIGIVSHIDGPIYEIEYAVHPDGALEQGMVFDFRDTYCSHVYRQTEVAGFHHVAKSEIRTHPCYKDFKLEAYLGATIFVNGDRFGTLNFSSIQARRPFTRQEIEMVRLLAEWIGHELSLARELRSLIQAREDLNRTSARDELTGLYNRRYAMEKVGTELERLNQFHLPLVTAILSFNDLKTLNRTFGYAEGDNALRAFAQKITLLSRATDVVARWSGSEFIAVLPNTDERGAKIFLERLTEGVRKANFSQVFTGKELQMAVGLAVAHPGESADDVIRRAEVDLQRVTAS</sequence>
<dbReference type="SUPFAM" id="SSF55073">
    <property type="entry name" value="Nucleotide cyclase"/>
    <property type="match status" value="1"/>
</dbReference>
<dbReference type="PROSITE" id="PS50112">
    <property type="entry name" value="PAS"/>
    <property type="match status" value="1"/>
</dbReference>
<dbReference type="CDD" id="cd01949">
    <property type="entry name" value="GGDEF"/>
    <property type="match status" value="1"/>
</dbReference>
<dbReference type="SMART" id="SM00086">
    <property type="entry name" value="PAC"/>
    <property type="match status" value="1"/>
</dbReference>
<gene>
    <name evidence="4" type="ORF">J057_05736</name>
</gene>
<dbReference type="InterPro" id="IPR001610">
    <property type="entry name" value="PAC"/>
</dbReference>
<reference evidence="4 5" key="1">
    <citation type="journal article" date="2013" name="Genome Announc.">
        <title>Genome Sequence of the Polycyclic Aromatic Hydrocarbon-Degrading Bacterium Strain Marinobacter nanhaiticus D15-8WT.</title>
        <authorList>
            <person name="Cui Z."/>
            <person name="Gao W."/>
            <person name="Li Q."/>
            <person name="Xu G."/>
            <person name="Zheng L."/>
        </authorList>
    </citation>
    <scope>NUCLEOTIDE SEQUENCE [LARGE SCALE GENOMIC DNA]</scope>
    <source>
        <strain evidence="4 5">D15-8W</strain>
    </source>
</reference>
<dbReference type="Pfam" id="PF01590">
    <property type="entry name" value="GAF"/>
    <property type="match status" value="1"/>
</dbReference>
<organism evidence="4 5">
    <name type="scientific">Marinobacter nanhaiticus D15-8W</name>
    <dbReference type="NCBI Taxonomy" id="626887"/>
    <lineage>
        <taxon>Bacteria</taxon>
        <taxon>Pseudomonadati</taxon>
        <taxon>Pseudomonadota</taxon>
        <taxon>Gammaproteobacteria</taxon>
        <taxon>Pseudomonadales</taxon>
        <taxon>Marinobacteraceae</taxon>
        <taxon>Marinobacter</taxon>
    </lineage>
</organism>
<dbReference type="SMART" id="SM00065">
    <property type="entry name" value="GAF"/>
    <property type="match status" value="1"/>
</dbReference>
<dbReference type="Proteomes" id="UP000013165">
    <property type="component" value="Unassembled WGS sequence"/>
</dbReference>
<comment type="caution">
    <text evidence="4">The sequence shown here is derived from an EMBL/GenBank/DDBJ whole genome shotgun (WGS) entry which is preliminary data.</text>
</comment>
<feature type="domain" description="GGDEF" evidence="3">
    <location>
        <begin position="337"/>
        <end position="459"/>
    </location>
</feature>
<dbReference type="STRING" id="626887.J057_05736"/>
<evidence type="ECO:0000259" key="2">
    <source>
        <dbReference type="PROSITE" id="PS50113"/>
    </source>
</evidence>
<feature type="domain" description="PAC" evidence="2">
    <location>
        <begin position="89"/>
        <end position="141"/>
    </location>
</feature>
<dbReference type="InterPro" id="IPR043128">
    <property type="entry name" value="Rev_trsase/Diguanyl_cyclase"/>
</dbReference>
<dbReference type="InterPro" id="IPR003018">
    <property type="entry name" value="GAF"/>
</dbReference>
<dbReference type="Pfam" id="PF00990">
    <property type="entry name" value="GGDEF"/>
    <property type="match status" value="1"/>
</dbReference>
<dbReference type="PATRIC" id="fig|626887.3.peg.1140"/>
<dbReference type="InterPro" id="IPR000700">
    <property type="entry name" value="PAS-assoc_C"/>
</dbReference>
<name>N6X167_9GAMM</name>
<dbReference type="SMART" id="SM00091">
    <property type="entry name" value="PAS"/>
    <property type="match status" value="1"/>
</dbReference>
<dbReference type="CDD" id="cd00130">
    <property type="entry name" value="PAS"/>
    <property type="match status" value="1"/>
</dbReference>
<dbReference type="SUPFAM" id="SSF55781">
    <property type="entry name" value="GAF domain-like"/>
    <property type="match status" value="1"/>
</dbReference>
<dbReference type="InterPro" id="IPR029787">
    <property type="entry name" value="Nucleotide_cyclase"/>
</dbReference>
<dbReference type="SUPFAM" id="SSF55785">
    <property type="entry name" value="PYP-like sensor domain (PAS domain)"/>
    <property type="match status" value="1"/>
</dbReference>
<dbReference type="InterPro" id="IPR035965">
    <property type="entry name" value="PAS-like_dom_sf"/>
</dbReference>
<dbReference type="PROSITE" id="PS50887">
    <property type="entry name" value="GGDEF"/>
    <property type="match status" value="1"/>
</dbReference>
<protein>
    <submittedName>
        <fullName evidence="4">Diguanylate cyclase</fullName>
    </submittedName>
</protein>